<dbReference type="AlphaFoldDB" id="A0A974NKN9"/>
<organism evidence="3 4">
    <name type="scientific">Peribacillus psychrosaccharolyticus</name>
    <name type="common">Bacillus psychrosaccharolyticus</name>
    <dbReference type="NCBI Taxonomy" id="1407"/>
    <lineage>
        <taxon>Bacteria</taxon>
        <taxon>Bacillati</taxon>
        <taxon>Bacillota</taxon>
        <taxon>Bacilli</taxon>
        <taxon>Bacillales</taxon>
        <taxon>Bacillaceae</taxon>
        <taxon>Peribacillus</taxon>
    </lineage>
</organism>
<keyword evidence="2" id="KW-0472">Membrane</keyword>
<feature type="region of interest" description="Disordered" evidence="1">
    <location>
        <begin position="79"/>
        <end position="102"/>
    </location>
</feature>
<protein>
    <submittedName>
        <fullName evidence="3">YtxH domain-containing protein</fullName>
    </submittedName>
</protein>
<dbReference type="EMBL" id="CP068053">
    <property type="protein sequence ID" value="QQS99505.1"/>
    <property type="molecule type" value="Genomic_DNA"/>
</dbReference>
<dbReference type="InterPro" id="IPR024623">
    <property type="entry name" value="YtxH"/>
</dbReference>
<dbReference type="KEGG" id="ppsr:I6J18_18165"/>
<dbReference type="RefSeq" id="WP_051387680.1">
    <property type="nucleotide sequence ID" value="NZ_CP068053.1"/>
</dbReference>
<keyword evidence="2" id="KW-1133">Transmembrane helix</keyword>
<feature type="compositionally biased region" description="Low complexity" evidence="1">
    <location>
        <begin position="164"/>
        <end position="178"/>
    </location>
</feature>
<feature type="region of interest" description="Disordered" evidence="1">
    <location>
        <begin position="119"/>
        <end position="178"/>
    </location>
</feature>
<evidence type="ECO:0000256" key="2">
    <source>
        <dbReference type="SAM" id="Phobius"/>
    </source>
</evidence>
<dbReference type="PANTHER" id="PTHR35792:SF1">
    <property type="entry name" value="SLL0268 PROTEIN"/>
    <property type="match status" value="1"/>
</dbReference>
<dbReference type="PANTHER" id="PTHR35792">
    <property type="entry name" value="GENERAL STRESS PROTEIN"/>
    <property type="match status" value="1"/>
</dbReference>
<dbReference type="Pfam" id="PF12732">
    <property type="entry name" value="YtxH"/>
    <property type="match status" value="1"/>
</dbReference>
<keyword evidence="2" id="KW-0812">Transmembrane</keyword>
<feature type="region of interest" description="Disordered" evidence="1">
    <location>
        <begin position="1"/>
        <end position="26"/>
    </location>
</feature>
<accession>A0A974NKN9</accession>
<keyword evidence="4" id="KW-1185">Reference proteome</keyword>
<evidence type="ECO:0000313" key="3">
    <source>
        <dbReference type="EMBL" id="QQS99505.1"/>
    </source>
</evidence>
<name>A0A974NKN9_PERPY</name>
<evidence type="ECO:0000313" key="4">
    <source>
        <dbReference type="Proteomes" id="UP000595254"/>
    </source>
</evidence>
<dbReference type="InterPro" id="IPR052928">
    <property type="entry name" value="Desiccation-related_membrane"/>
</dbReference>
<feature type="compositionally biased region" description="Polar residues" evidence="1">
    <location>
        <begin position="131"/>
        <end position="150"/>
    </location>
</feature>
<feature type="transmembrane region" description="Helical" evidence="2">
    <location>
        <begin position="31"/>
        <end position="50"/>
    </location>
</feature>
<proteinExistence type="predicted"/>
<evidence type="ECO:0000256" key="1">
    <source>
        <dbReference type="SAM" id="MobiDB-lite"/>
    </source>
</evidence>
<dbReference type="Proteomes" id="UP000595254">
    <property type="component" value="Chromosome"/>
</dbReference>
<sequence length="198" mass="21416">MVQKDYPVKDYTRDSQRSIEEERGSKTSKDFVVGAIIGSIVGAATALFMAPKPGKELRNDLNVQAKSLTEKTEKLRQTAMEKGSGLMEKGSGLTETVMEKTKPVADMVTTKSTDILNKVKGLKQSQEDPNVKNTGNDTSDLGDSEGSTGYNKAPVSSVEVKNDTNTGNTNTAGNANAAKLKLDETKKAFDETENKYKK</sequence>
<reference evidence="3 4" key="1">
    <citation type="submission" date="2021-01" db="EMBL/GenBank/DDBJ databases">
        <title>FDA dAtabase for Regulatory Grade micrObial Sequences (FDA-ARGOS): Supporting development and validation of Infectious Disease Dx tests.</title>
        <authorList>
            <person name="Nelson B."/>
            <person name="Plummer A."/>
            <person name="Tallon L."/>
            <person name="Sadzewicz L."/>
            <person name="Zhao X."/>
            <person name="Boylan J."/>
            <person name="Ott S."/>
            <person name="Bowen H."/>
            <person name="Vavikolanu K."/>
            <person name="Mehta A."/>
            <person name="Aluvathingal J."/>
            <person name="Nadendla S."/>
            <person name="Myers T."/>
            <person name="Yan Y."/>
            <person name="Sichtig H."/>
        </authorList>
    </citation>
    <scope>NUCLEOTIDE SEQUENCE [LARGE SCALE GENOMIC DNA]</scope>
    <source>
        <strain evidence="3 4">FDAARGOS_1161</strain>
    </source>
</reference>
<gene>
    <name evidence="3" type="ORF">I6J18_18165</name>
</gene>